<feature type="transmembrane region" description="Helical" evidence="7">
    <location>
        <begin position="999"/>
        <end position="1023"/>
    </location>
</feature>
<dbReference type="SMART" id="SM00382">
    <property type="entry name" value="AAA"/>
    <property type="match status" value="3"/>
</dbReference>
<dbReference type="InterPro" id="IPR013525">
    <property type="entry name" value="ABC2_TM"/>
</dbReference>
<name>A0ABY6K2M0_9ARAC</name>
<proteinExistence type="predicted"/>
<evidence type="ECO:0000259" key="8">
    <source>
        <dbReference type="PROSITE" id="PS50893"/>
    </source>
</evidence>
<dbReference type="Gene3D" id="3.40.50.300">
    <property type="entry name" value="P-loop containing nucleotide triphosphate hydrolases"/>
    <property type="match status" value="3"/>
</dbReference>
<keyword evidence="2 7" id="KW-0812">Transmembrane</keyword>
<dbReference type="PROSITE" id="PS00211">
    <property type="entry name" value="ABC_TRANSPORTER_1"/>
    <property type="match status" value="1"/>
</dbReference>
<feature type="transmembrane region" description="Helical" evidence="7">
    <location>
        <begin position="1029"/>
        <end position="1050"/>
    </location>
</feature>
<dbReference type="Pfam" id="PF23321">
    <property type="entry name" value="R1_ABCA1"/>
    <property type="match status" value="1"/>
</dbReference>
<feature type="transmembrane region" description="Helical" evidence="7">
    <location>
        <begin position="857"/>
        <end position="879"/>
    </location>
</feature>
<dbReference type="PANTHER" id="PTHR19229:SF250">
    <property type="entry name" value="ABC TRANSPORTER DOMAIN-CONTAINING PROTEIN-RELATED"/>
    <property type="match status" value="1"/>
</dbReference>
<feature type="domain" description="ABC transporter" evidence="8">
    <location>
        <begin position="1368"/>
        <end position="1593"/>
    </location>
</feature>
<evidence type="ECO:0000256" key="4">
    <source>
        <dbReference type="ARBA" id="ARBA00022840"/>
    </source>
</evidence>
<feature type="transmembrane region" description="Helical" evidence="7">
    <location>
        <begin position="226"/>
        <end position="245"/>
    </location>
</feature>
<keyword evidence="4" id="KW-0067">ATP-binding</keyword>
<evidence type="ECO:0000256" key="1">
    <source>
        <dbReference type="ARBA" id="ARBA00004141"/>
    </source>
</evidence>
<feature type="domain" description="ABC transporter" evidence="8">
    <location>
        <begin position="1139"/>
        <end position="1377"/>
    </location>
</feature>
<organism evidence="9 10">
    <name type="scientific">Cordylochernes scorpioides</name>
    <dbReference type="NCBI Taxonomy" id="51811"/>
    <lineage>
        <taxon>Eukaryota</taxon>
        <taxon>Metazoa</taxon>
        <taxon>Ecdysozoa</taxon>
        <taxon>Arthropoda</taxon>
        <taxon>Chelicerata</taxon>
        <taxon>Arachnida</taxon>
        <taxon>Pseudoscorpiones</taxon>
        <taxon>Cheliferoidea</taxon>
        <taxon>Chernetidae</taxon>
        <taxon>Cordylochernes</taxon>
    </lineage>
</organism>
<evidence type="ECO:0000256" key="5">
    <source>
        <dbReference type="ARBA" id="ARBA00022989"/>
    </source>
</evidence>
<dbReference type="Proteomes" id="UP001235939">
    <property type="component" value="Chromosome 02"/>
</dbReference>
<feature type="transmembrane region" description="Helical" evidence="7">
    <location>
        <begin position="308"/>
        <end position="333"/>
    </location>
</feature>
<evidence type="ECO:0000256" key="6">
    <source>
        <dbReference type="ARBA" id="ARBA00023136"/>
    </source>
</evidence>
<evidence type="ECO:0000256" key="7">
    <source>
        <dbReference type="SAM" id="Phobius"/>
    </source>
</evidence>
<dbReference type="SUPFAM" id="SSF52540">
    <property type="entry name" value="P-loop containing nucleoside triphosphate hydrolases"/>
    <property type="match status" value="3"/>
</dbReference>
<keyword evidence="10" id="KW-1185">Reference proteome</keyword>
<dbReference type="InterPro" id="IPR026082">
    <property type="entry name" value="ABCA"/>
</dbReference>
<dbReference type="Pfam" id="PF12698">
    <property type="entry name" value="ABC2_membrane_3"/>
    <property type="match status" value="1"/>
</dbReference>
<gene>
    <name evidence="9" type="ORF">LAZ67_2001031</name>
</gene>
<dbReference type="PANTHER" id="PTHR19229">
    <property type="entry name" value="ATP-BINDING CASSETTE TRANSPORTER SUBFAMILY A ABCA"/>
    <property type="match status" value="1"/>
</dbReference>
<feature type="domain" description="ABC transporter" evidence="8">
    <location>
        <begin position="489"/>
        <end position="718"/>
    </location>
</feature>
<dbReference type="InterPro" id="IPR027417">
    <property type="entry name" value="P-loop_NTPase"/>
</dbReference>
<feature type="transmembrane region" description="Helical" evidence="7">
    <location>
        <begin position="339"/>
        <end position="357"/>
    </location>
</feature>
<dbReference type="InterPro" id="IPR003593">
    <property type="entry name" value="AAA+_ATPase"/>
</dbReference>
<dbReference type="EMBL" id="CP092864">
    <property type="protein sequence ID" value="UYV62551.1"/>
    <property type="molecule type" value="Genomic_DNA"/>
</dbReference>
<evidence type="ECO:0000256" key="3">
    <source>
        <dbReference type="ARBA" id="ARBA00022741"/>
    </source>
</evidence>
<keyword evidence="6 7" id="KW-0472">Membrane</keyword>
<feature type="transmembrane region" description="Helical" evidence="7">
    <location>
        <begin position="364"/>
        <end position="384"/>
    </location>
</feature>
<keyword evidence="5 7" id="KW-1133">Transmembrane helix</keyword>
<evidence type="ECO:0000313" key="10">
    <source>
        <dbReference type="Proteomes" id="UP001235939"/>
    </source>
</evidence>
<keyword evidence="3" id="KW-0547">Nucleotide-binding</keyword>
<reference evidence="9 10" key="1">
    <citation type="submission" date="2022-01" db="EMBL/GenBank/DDBJ databases">
        <title>A chromosomal length assembly of Cordylochernes scorpioides.</title>
        <authorList>
            <person name="Zeh D."/>
            <person name="Zeh J."/>
        </authorList>
    </citation>
    <scope>NUCLEOTIDE SEQUENCE [LARGE SCALE GENOMIC DNA]</scope>
    <source>
        <strain evidence="9">IN4F17</strain>
        <tissue evidence="9">Whole Body</tissue>
    </source>
</reference>
<dbReference type="InterPro" id="IPR017871">
    <property type="entry name" value="ABC_transporter-like_CS"/>
</dbReference>
<dbReference type="InterPro" id="IPR056264">
    <property type="entry name" value="R2_ABCA1-4-like"/>
</dbReference>
<accession>A0ABY6K2M0</accession>
<feature type="transmembrane region" description="Helical" evidence="7">
    <location>
        <begin position="279"/>
        <end position="296"/>
    </location>
</feature>
<protein>
    <submittedName>
        <fullName evidence="9">ABCA3</fullName>
    </submittedName>
</protein>
<dbReference type="InterPro" id="IPR003439">
    <property type="entry name" value="ABC_transporter-like_ATP-bd"/>
</dbReference>
<evidence type="ECO:0000256" key="2">
    <source>
        <dbReference type="ARBA" id="ARBA00022692"/>
    </source>
</evidence>
<dbReference type="Pfam" id="PF00005">
    <property type="entry name" value="ABC_tran"/>
    <property type="match status" value="3"/>
</dbReference>
<dbReference type="PROSITE" id="PS50893">
    <property type="entry name" value="ABC_TRANSPORTER_2"/>
    <property type="match status" value="3"/>
</dbReference>
<feature type="transmembrane region" description="Helical" evidence="7">
    <location>
        <begin position="970"/>
        <end position="987"/>
    </location>
</feature>
<evidence type="ECO:0000313" key="9">
    <source>
        <dbReference type="EMBL" id="UYV62551.1"/>
    </source>
</evidence>
<comment type="subcellular location">
    <subcellularLocation>
        <location evidence="1">Membrane</location>
        <topology evidence="1">Multi-pass membrane protein</topology>
    </subcellularLocation>
</comment>
<feature type="transmembrane region" description="Helical" evidence="7">
    <location>
        <begin position="416"/>
        <end position="435"/>
    </location>
</feature>
<sequence length="1692" mass="192094">MGWRRVLAQYQLLVWQKFIIQMEVPNISHGQVTFPPYQPLEALRDSSTRPLSELMVLYTPNTSKDAEDIMKKAGNKLGIPLQGFPTEDEMVESYLTSPQQAITVGAVTFQSINPYGEIIFKVRPKATPAELKNDTLSQLEKIWFTDYVYSLMILNYPRHFLNSYGAVPTYAESGFLALQESVTSAIIEWKYEKIRISRPQLNVKYLLKRFPYPPFIVDTFLPNCMLYLPVFIIFSFLYPNVIAVWNIVQEKETRVEEAMKIMGLISWVNWLAIFTKELAIFSFNSLIITAILKIQFRAESSVFRYSDFSLIFVILLTYSICTISLSFLISAFFSSSSTAAAASGVVFLINFLPYFMIISNYSKWSYVGIVAICILPNTAISMIFKLLTSWEGNGEGAQWHLISQTPIFGDPMNIRVILQTMIIDSVVCLVLALYINEVFPRKYAYYKSLFFPFHFLRKYIHKEGPEEFMETLPLDDERFESEPASVPGIKCVGLTKSYGERISVNNLYLNCHMGQITVLLGHNGAGKTTTMSMITGMISPTYGTVFINTYNIKTHVGKIRSNLGICPQYNVLFDNLTVYDHLYFFRKLKICSNENLKEDIDIMIQRLDLENKRNSFPRMLSGGMKRKLSIGNALIGDPSVVLLDEPSSGMDPSARRFIWDLLTEEKKGRTILLTTQFMEEADILGDRIAIMDRGMIQCCGSPLFLKKQYGVGYHMVLVKDISCDTQIVLKAVQNFVSNAEIESNMGQELSITLPTDSVIKFESLFTYLEENKKELGIQSYGASVTTLEEVFLKVGEHAMSKMKYIRGEELRAFEEVRLNNQMKRDLLSTNIIRGIRLKWRHFRTLAWKKFLFVKRHIMMTFIQQILPSILIIISFSSLIDLSDLSKVVPLPSTSTCLIIPMHPTFSTTQPSLNSLLKTIYRKSTRLKQYLNPSTIENILRLMNTFYIQLEQHLCGVKIVNYWSSTLLVDLLLYNLASFIQAVCVMMFQKPGLSSFSDFMRLIVVYCLCGFAGIPSVYILSQFYNDSTSAYIQIFFILVSTGIGSLLAVFVTGMRDFNLKWSNNLLDNVCSGYTVGLTLTELTIWKRFREVLRGAQATCKGCAIVSNPIEDYVDEDVDVLREKDRILGSKLAEIEYTNPIIFHKLSKCYGNFTAVNELCLGIKRGEIFGLLGINGAGKSSTFKMIAGDEPITSGDIYIEGKSIKQEPSWIYSKIGYCPQYDALLETMTGRETMIMYGQIKGLPRVEIEEQIDNLSKVLYFEKHLNKLVRNYSGGSKRKLSTAIALMGDPPIILLDEPSSGMDPVARRCLWDSLLSAQNRGCSIILTSHSMEEWSSQYLKNKYSEGFTLGIKVSPPIFLSTDPPEERDKKRVDFIGQIEELKNYIEKIPGEIFGLLGVNGAGKSTIFKMLTGDLPISSGDAYIVGVSVKTNPSALYSKIGYCPQYDAILDTMTGREALFMYGKLKGMTTMKIEDQIFNLSRMLYFEHHLDKIIKYYSGGNKRKLSSAIALIGYPPVVFLDEPSSGMDPIARRCLWETLLEFQKRGCSILLTSHSMEECEVLCNRLVIMVNGHFCCLGPPQHLKNKYREGFTLGIKLSHPVIYSSYTKEEIESKQAEFIADIEEFKDYIEDLYPNAILKAAHCGFLQYHIKSSSLKWGALFGSLERAKLKFNIEDYSLSQTTLEQIFLSLAKAQK</sequence>
<dbReference type="CDD" id="cd03263">
    <property type="entry name" value="ABC_subfamily_A"/>
    <property type="match status" value="3"/>
</dbReference>